<evidence type="ECO:0000256" key="3">
    <source>
        <dbReference type="ARBA" id="ARBA00022679"/>
    </source>
</evidence>
<dbReference type="InterPro" id="IPR003594">
    <property type="entry name" value="HATPase_dom"/>
</dbReference>
<dbReference type="EC" id="2.7.13.3" evidence="2"/>
<keyword evidence="3" id="KW-0808">Transferase</keyword>
<keyword evidence="4 7" id="KW-0418">Kinase</keyword>
<evidence type="ECO:0000256" key="4">
    <source>
        <dbReference type="ARBA" id="ARBA00022777"/>
    </source>
</evidence>
<dbReference type="Gene3D" id="3.30.565.10">
    <property type="entry name" value="Histidine kinase-like ATPase, C-terminal domain"/>
    <property type="match status" value="1"/>
</dbReference>
<dbReference type="EMBL" id="CP001769">
    <property type="protein sequence ID" value="ADB42380.1"/>
    <property type="molecule type" value="Genomic_DNA"/>
</dbReference>
<reference evidence="7 8" key="1">
    <citation type="journal article" date="2010" name="Stand. Genomic Sci.">
        <title>Complete genome sequence of Spirosoma linguale type strain (1).</title>
        <authorList>
            <person name="Lail K."/>
            <person name="Sikorski J."/>
            <person name="Saunders E."/>
            <person name="Lapidus A."/>
            <person name="Glavina Del Rio T."/>
            <person name="Copeland A."/>
            <person name="Tice H."/>
            <person name="Cheng J.-F."/>
            <person name="Lucas S."/>
            <person name="Nolan M."/>
            <person name="Bruce D."/>
            <person name="Goodwin L."/>
            <person name="Pitluck S."/>
            <person name="Ivanova N."/>
            <person name="Mavromatis K."/>
            <person name="Ovchinnikova G."/>
            <person name="Pati A."/>
            <person name="Chen A."/>
            <person name="Palaniappan K."/>
            <person name="Land M."/>
            <person name="Hauser L."/>
            <person name="Chang Y.-J."/>
            <person name="Jeffries C.D."/>
            <person name="Chain P."/>
            <person name="Brettin T."/>
            <person name="Detter J.C."/>
            <person name="Schuetze A."/>
            <person name="Rohde M."/>
            <person name="Tindall B.J."/>
            <person name="Goeker M."/>
            <person name="Bristow J."/>
            <person name="Eisen J.A."/>
            <person name="Markowitz V."/>
            <person name="Hugenholtz P."/>
            <person name="Kyrpides N.C."/>
            <person name="Klenk H.-P."/>
            <person name="Chen F."/>
        </authorList>
    </citation>
    <scope>NUCLEOTIDE SEQUENCE [LARGE SCALE GENOMIC DNA]</scope>
    <source>
        <strain evidence="8">ATCC 33905 / DSM 74 / LMG 10896 / Claus 1</strain>
    </source>
</reference>
<feature type="domain" description="Histidine kinase" evidence="6">
    <location>
        <begin position="187"/>
        <end position="286"/>
    </location>
</feature>
<keyword evidence="5" id="KW-1133">Transmembrane helix</keyword>
<dbReference type="InterPro" id="IPR005467">
    <property type="entry name" value="His_kinase_dom"/>
</dbReference>
<dbReference type="HOGENOM" id="CLU_969458_0_0_10"/>
<feature type="transmembrane region" description="Helical" evidence="5">
    <location>
        <begin position="30"/>
        <end position="49"/>
    </location>
</feature>
<dbReference type="PROSITE" id="PS50109">
    <property type="entry name" value="HIS_KIN"/>
    <property type="match status" value="1"/>
</dbReference>
<dbReference type="GO" id="GO:0005886">
    <property type="term" value="C:plasma membrane"/>
    <property type="evidence" value="ECO:0007669"/>
    <property type="project" value="TreeGrafter"/>
</dbReference>
<dbReference type="GO" id="GO:0009927">
    <property type="term" value="F:histidine phosphotransfer kinase activity"/>
    <property type="evidence" value="ECO:0007669"/>
    <property type="project" value="TreeGrafter"/>
</dbReference>
<dbReference type="eggNOG" id="COG5002">
    <property type="taxonomic scope" value="Bacteria"/>
</dbReference>
<feature type="transmembrane region" description="Helical" evidence="5">
    <location>
        <begin position="132"/>
        <end position="152"/>
    </location>
</feature>
<keyword evidence="8" id="KW-1185">Reference proteome</keyword>
<dbReference type="STRING" id="504472.Slin_6423"/>
<organism evidence="7 8">
    <name type="scientific">Spirosoma linguale (strain ATCC 33905 / DSM 74 / LMG 10896 / Claus 1)</name>
    <dbReference type="NCBI Taxonomy" id="504472"/>
    <lineage>
        <taxon>Bacteria</taxon>
        <taxon>Pseudomonadati</taxon>
        <taxon>Bacteroidota</taxon>
        <taxon>Cytophagia</taxon>
        <taxon>Cytophagales</taxon>
        <taxon>Cytophagaceae</taxon>
        <taxon>Spirosoma</taxon>
    </lineage>
</organism>
<keyword evidence="5" id="KW-0812">Transmembrane</keyword>
<feature type="transmembrane region" description="Helical" evidence="5">
    <location>
        <begin position="106"/>
        <end position="126"/>
    </location>
</feature>
<proteinExistence type="predicted"/>
<dbReference type="RefSeq" id="WP_012930864.1">
    <property type="nucleotide sequence ID" value="NC_013730.1"/>
</dbReference>
<protein>
    <recommendedName>
        <fullName evidence="2">histidine kinase</fullName>
        <ecNumber evidence="2">2.7.13.3</ecNumber>
    </recommendedName>
</protein>
<dbReference type="PANTHER" id="PTHR43047">
    <property type="entry name" value="TWO-COMPONENT HISTIDINE PROTEIN KINASE"/>
    <property type="match status" value="1"/>
</dbReference>
<dbReference type="SUPFAM" id="SSF55874">
    <property type="entry name" value="ATPase domain of HSP90 chaperone/DNA topoisomerase II/histidine kinase"/>
    <property type="match status" value="1"/>
</dbReference>
<feature type="transmembrane region" description="Helical" evidence="5">
    <location>
        <begin position="56"/>
        <end position="78"/>
    </location>
</feature>
<sequence length="287" mass="31991">MTLLNIAWLLIAVMILVAIANAYFHKYDRVFSNAFNIIFSYLPTLWLAYKHKINRAAWYCVGSLYITILLAFFLRLATGHETDLDLHITGLCIMSLILLDGKASLLMALLTAFTYFLCRVLLIYYILTPFEIGHFVDGTTVFSLIIYFGYIVRRTALKMQREISEQNYMLINANSLKDKLFGIIGHDLLHNAIKFTPAGGSIHVSTGQHDHTGWLRITDSGVGMPISRPASLSGQVIPSRGTAGEKGTGLGLELCREFMRLNQGELLIDSQMGKGTNVTARFDSAVS</sequence>
<dbReference type="InterPro" id="IPR036890">
    <property type="entry name" value="HATPase_C_sf"/>
</dbReference>
<dbReference type="Proteomes" id="UP000002028">
    <property type="component" value="Chromosome"/>
</dbReference>
<feature type="transmembrane region" description="Helical" evidence="5">
    <location>
        <begin position="7"/>
        <end position="24"/>
    </location>
</feature>
<comment type="catalytic activity">
    <reaction evidence="1">
        <text>ATP + protein L-histidine = ADP + protein N-phospho-L-histidine.</text>
        <dbReference type="EC" id="2.7.13.3"/>
    </reaction>
</comment>
<keyword evidence="5" id="KW-0472">Membrane</keyword>
<dbReference type="CDD" id="cd00075">
    <property type="entry name" value="HATPase"/>
    <property type="match status" value="1"/>
</dbReference>
<dbReference type="PRINTS" id="PR00344">
    <property type="entry name" value="BCTRLSENSOR"/>
</dbReference>
<gene>
    <name evidence="7" type="ordered locus">Slin_6423</name>
</gene>
<dbReference type="PANTHER" id="PTHR43047:SF72">
    <property type="entry name" value="OSMOSENSING HISTIDINE PROTEIN KINASE SLN1"/>
    <property type="match status" value="1"/>
</dbReference>
<accession>D2QU98</accession>
<name>D2QU98_SPILD</name>
<evidence type="ECO:0000256" key="1">
    <source>
        <dbReference type="ARBA" id="ARBA00000085"/>
    </source>
</evidence>
<evidence type="ECO:0000313" key="8">
    <source>
        <dbReference type="Proteomes" id="UP000002028"/>
    </source>
</evidence>
<dbReference type="InterPro" id="IPR004358">
    <property type="entry name" value="Sig_transdc_His_kin-like_C"/>
</dbReference>
<dbReference type="Pfam" id="PF02518">
    <property type="entry name" value="HATPase_c"/>
    <property type="match status" value="1"/>
</dbReference>
<evidence type="ECO:0000256" key="5">
    <source>
        <dbReference type="SAM" id="Phobius"/>
    </source>
</evidence>
<evidence type="ECO:0000259" key="6">
    <source>
        <dbReference type="PROSITE" id="PS50109"/>
    </source>
</evidence>
<dbReference type="AlphaFoldDB" id="D2QU98"/>
<dbReference type="KEGG" id="sli:Slin_6423"/>
<evidence type="ECO:0000256" key="2">
    <source>
        <dbReference type="ARBA" id="ARBA00012438"/>
    </source>
</evidence>
<dbReference type="SMART" id="SM00387">
    <property type="entry name" value="HATPase_c"/>
    <property type="match status" value="1"/>
</dbReference>
<dbReference type="GO" id="GO:0000155">
    <property type="term" value="F:phosphorelay sensor kinase activity"/>
    <property type="evidence" value="ECO:0007669"/>
    <property type="project" value="TreeGrafter"/>
</dbReference>
<evidence type="ECO:0000313" key="7">
    <source>
        <dbReference type="EMBL" id="ADB42380.1"/>
    </source>
</evidence>